<protein>
    <recommendedName>
        <fullName evidence="1">Cell shape-determining protein MreC</fullName>
    </recommendedName>
    <alternativeName>
        <fullName evidence="1">Cell shape protein MreC</fullName>
    </alternativeName>
</protein>
<keyword evidence="5" id="KW-1185">Reference proteome</keyword>
<dbReference type="InterPro" id="IPR007221">
    <property type="entry name" value="MreC"/>
</dbReference>
<dbReference type="EMBL" id="CP076448">
    <property type="protein sequence ID" value="QXM24328.1"/>
    <property type="molecule type" value="Genomic_DNA"/>
</dbReference>
<dbReference type="NCBIfam" id="NF010512">
    <property type="entry name" value="PRK13922.12-1"/>
    <property type="match status" value="1"/>
</dbReference>
<organism evidence="4 5">
    <name type="scientific">Elioraea tepida</name>
    <dbReference type="NCBI Taxonomy" id="2843330"/>
    <lineage>
        <taxon>Bacteria</taxon>
        <taxon>Pseudomonadati</taxon>
        <taxon>Pseudomonadota</taxon>
        <taxon>Alphaproteobacteria</taxon>
        <taxon>Acetobacterales</taxon>
        <taxon>Elioraeaceae</taxon>
        <taxon>Elioraea</taxon>
    </lineage>
</organism>
<comment type="function">
    <text evidence="1">Involved in formation and maintenance of cell shape.</text>
</comment>
<keyword evidence="2" id="KW-0472">Membrane</keyword>
<dbReference type="PIRSF" id="PIRSF038471">
    <property type="entry name" value="MreC"/>
    <property type="match status" value="1"/>
</dbReference>
<dbReference type="NCBIfam" id="TIGR00219">
    <property type="entry name" value="mreC"/>
    <property type="match status" value="1"/>
</dbReference>
<keyword evidence="2" id="KW-0812">Transmembrane</keyword>
<gene>
    <name evidence="4" type="primary">mreC</name>
    <name evidence="4" type="ORF">KO353_13910</name>
</gene>
<evidence type="ECO:0000256" key="1">
    <source>
        <dbReference type="PIRNR" id="PIRNR038471"/>
    </source>
</evidence>
<dbReference type="AlphaFoldDB" id="A0A975U223"/>
<dbReference type="InterPro" id="IPR055342">
    <property type="entry name" value="MreC_beta-barrel_core"/>
</dbReference>
<dbReference type="Pfam" id="PF04085">
    <property type="entry name" value="MreC"/>
    <property type="match status" value="1"/>
</dbReference>
<dbReference type="KEGG" id="elio:KO353_13910"/>
<proteinExistence type="inferred from homology"/>
<comment type="similarity">
    <text evidence="1">Belongs to the MreC family.</text>
</comment>
<feature type="domain" description="Rod shape-determining protein MreC beta-barrel core" evidence="3">
    <location>
        <begin position="126"/>
        <end position="264"/>
    </location>
</feature>
<accession>A0A975U223</accession>
<dbReference type="Proteomes" id="UP000694001">
    <property type="component" value="Chromosome"/>
</dbReference>
<evidence type="ECO:0000256" key="2">
    <source>
        <dbReference type="SAM" id="Phobius"/>
    </source>
</evidence>
<keyword evidence="2" id="KW-1133">Transmembrane helix</keyword>
<evidence type="ECO:0000313" key="4">
    <source>
        <dbReference type="EMBL" id="QXM24328.1"/>
    </source>
</evidence>
<dbReference type="PANTHER" id="PTHR34138">
    <property type="entry name" value="CELL SHAPE-DETERMINING PROTEIN MREC"/>
    <property type="match status" value="1"/>
</dbReference>
<evidence type="ECO:0000259" key="3">
    <source>
        <dbReference type="Pfam" id="PF04085"/>
    </source>
</evidence>
<reference evidence="4" key="1">
    <citation type="submission" date="2021-06" db="EMBL/GenBank/DDBJ databases">
        <title>Elioraea tepida, sp. nov., a moderately thermophilic aerobic anoxygenic phototrophic bacterium isolated from an alkaline siliceous hot spring mat community in Yellowstone National Park, WY, USA.</title>
        <authorList>
            <person name="Saini M.K."/>
            <person name="Yoshida S."/>
            <person name="Sebastian A."/>
            <person name="Hirose S."/>
            <person name="Hara E."/>
            <person name="Tamaki H."/>
            <person name="Soulier N.T."/>
            <person name="Albert I."/>
            <person name="Hanada S."/>
            <person name="Bryant D.A."/>
            <person name="Tank M."/>
        </authorList>
    </citation>
    <scope>NUCLEOTIDE SEQUENCE</scope>
    <source>
        <strain evidence="4">MS-P2</strain>
    </source>
</reference>
<sequence length="287" mass="30528">MIRVSVPVRQAIARLILPVLIAASFGLMLLGKADTVIVERARVALTDLLVPVYGVLSRPVGAVRDAIEAVHGLARLHSENARLREENARLRRWYDVAMALEAENLALRAVLNAPAEPTPGFITARVVADTGTTYARSVLLFTGPRHAVTKGQVALDQNGLVGRVSEVGSRSARVLLVTDINSRIPVRIERTGARAILVGTNGPAPRLQHWSESAPPQPGDRVVTSAQAGAFPAGLPVGTVRAGPGGVIEVELAADLDRLTFVRLHDFGLSGILPPEQVVPPRRRGGS</sequence>
<dbReference type="RefSeq" id="WP_218285385.1">
    <property type="nucleotide sequence ID" value="NZ_CP076448.1"/>
</dbReference>
<evidence type="ECO:0000313" key="5">
    <source>
        <dbReference type="Proteomes" id="UP000694001"/>
    </source>
</evidence>
<keyword evidence="1" id="KW-0133">Cell shape</keyword>
<feature type="transmembrane region" description="Helical" evidence="2">
    <location>
        <begin position="12"/>
        <end position="31"/>
    </location>
</feature>
<dbReference type="GO" id="GO:0008360">
    <property type="term" value="P:regulation of cell shape"/>
    <property type="evidence" value="ECO:0007669"/>
    <property type="project" value="InterPro"/>
</dbReference>
<name>A0A975U223_9PROT</name>
<dbReference type="GO" id="GO:0005886">
    <property type="term" value="C:plasma membrane"/>
    <property type="evidence" value="ECO:0007669"/>
    <property type="project" value="TreeGrafter"/>
</dbReference>
<dbReference type="PANTHER" id="PTHR34138:SF1">
    <property type="entry name" value="CELL SHAPE-DETERMINING PROTEIN MREC"/>
    <property type="match status" value="1"/>
</dbReference>